<comment type="caution">
    <text evidence="2">The sequence shown here is derived from an EMBL/GenBank/DDBJ whole genome shotgun (WGS) entry which is preliminary data.</text>
</comment>
<dbReference type="Proteomes" id="UP001589536">
    <property type="component" value="Unassembled WGS sequence"/>
</dbReference>
<evidence type="ECO:0000313" key="2">
    <source>
        <dbReference type="EMBL" id="MFB9715390.1"/>
    </source>
</evidence>
<dbReference type="RefSeq" id="WP_345034717.1">
    <property type="nucleotide sequence ID" value="NZ_BAABED010000001.1"/>
</dbReference>
<feature type="transmembrane region" description="Helical" evidence="1">
    <location>
        <begin position="21"/>
        <end position="45"/>
    </location>
</feature>
<sequence>MDITNLDLNIAELETMEAPDIWAGFTAGLASTISAIGVAAAIVALT</sequence>
<dbReference type="EMBL" id="JBHMBH010000029">
    <property type="protein sequence ID" value="MFB9715390.1"/>
    <property type="molecule type" value="Genomic_DNA"/>
</dbReference>
<keyword evidence="3" id="KW-1185">Reference proteome</keyword>
<keyword evidence="1" id="KW-1133">Transmembrane helix</keyword>
<evidence type="ECO:0000256" key="1">
    <source>
        <dbReference type="SAM" id="Phobius"/>
    </source>
</evidence>
<accession>A0ABV5UT82</accession>
<name>A0ABV5UT82_9MICC</name>
<reference evidence="2 3" key="1">
    <citation type="submission" date="2024-09" db="EMBL/GenBank/DDBJ databases">
        <authorList>
            <person name="Sun Q."/>
            <person name="Mori K."/>
        </authorList>
    </citation>
    <scope>NUCLEOTIDE SEQUENCE [LARGE SCALE GENOMIC DNA]</scope>
    <source>
        <strain evidence="2 3">JCM 13519</strain>
    </source>
</reference>
<organism evidence="2 3">
    <name type="scientific">Arthrobacter methylotrophus</name>
    <dbReference type="NCBI Taxonomy" id="121291"/>
    <lineage>
        <taxon>Bacteria</taxon>
        <taxon>Bacillati</taxon>
        <taxon>Actinomycetota</taxon>
        <taxon>Actinomycetes</taxon>
        <taxon>Micrococcales</taxon>
        <taxon>Micrococcaceae</taxon>
        <taxon>Arthrobacter</taxon>
    </lineage>
</organism>
<proteinExistence type="predicted"/>
<keyword evidence="1" id="KW-0472">Membrane</keyword>
<evidence type="ECO:0000313" key="3">
    <source>
        <dbReference type="Proteomes" id="UP001589536"/>
    </source>
</evidence>
<protein>
    <recommendedName>
        <fullName evidence="4">Class IIb bacteriocin, lactobin A/cerein 7B family</fullName>
    </recommendedName>
</protein>
<keyword evidence="1" id="KW-0812">Transmembrane</keyword>
<gene>
    <name evidence="2" type="ORF">ACFFPI_14830</name>
</gene>
<evidence type="ECO:0008006" key="4">
    <source>
        <dbReference type="Google" id="ProtNLM"/>
    </source>
</evidence>